<proteinExistence type="predicted"/>
<keyword evidence="3" id="KW-1185">Reference proteome</keyword>
<evidence type="ECO:0000256" key="1">
    <source>
        <dbReference type="SAM" id="MobiDB-lite"/>
    </source>
</evidence>
<feature type="compositionally biased region" description="Low complexity" evidence="1">
    <location>
        <begin position="217"/>
        <end position="230"/>
    </location>
</feature>
<organism evidence="2 3">
    <name type="scientific">Streptomyces sparsogenes DSM 40356</name>
    <dbReference type="NCBI Taxonomy" id="1331668"/>
    <lineage>
        <taxon>Bacteria</taxon>
        <taxon>Bacillati</taxon>
        <taxon>Actinomycetota</taxon>
        <taxon>Actinomycetes</taxon>
        <taxon>Kitasatosporales</taxon>
        <taxon>Streptomycetaceae</taxon>
        <taxon>Streptomyces</taxon>
    </lineage>
</organism>
<gene>
    <name evidence="2" type="ORF">SPAR_13010</name>
</gene>
<dbReference type="RefSeq" id="WP_065962396.1">
    <property type="nucleotide sequence ID" value="NZ_ASQP01000187.1"/>
</dbReference>
<name>A0A1R1SL45_9ACTN</name>
<dbReference type="Proteomes" id="UP000186168">
    <property type="component" value="Unassembled WGS sequence"/>
</dbReference>
<dbReference type="GeneID" id="96743957"/>
<dbReference type="EMBL" id="ASQP01000187">
    <property type="protein sequence ID" value="OMI39024.1"/>
    <property type="molecule type" value="Genomic_DNA"/>
</dbReference>
<comment type="caution">
    <text evidence="2">The sequence shown here is derived from an EMBL/GenBank/DDBJ whole genome shotgun (WGS) entry which is preliminary data.</text>
</comment>
<dbReference type="STRING" id="67365.GCA_001704635_06415"/>
<accession>A0A1R1SL45</accession>
<protein>
    <submittedName>
        <fullName evidence="2">Uncharacterized protein</fullName>
    </submittedName>
</protein>
<dbReference type="AlphaFoldDB" id="A0A1R1SL45"/>
<evidence type="ECO:0000313" key="2">
    <source>
        <dbReference type="EMBL" id="OMI39024.1"/>
    </source>
</evidence>
<evidence type="ECO:0000313" key="3">
    <source>
        <dbReference type="Proteomes" id="UP000186168"/>
    </source>
</evidence>
<sequence>MNLSRRSYALIAALVLGLLALAYAGSRGARGGGGDGDAATWSAEDPCLKDVSVPPVEYQGPRLTGLAHGYASESHLGGRMRFTIDATITTDRRPLALRTPLAPGSVSVRVCAPHGKGLMAQARGLSPRSVKGAGARSGRIRVTRADPLYFTVELPRSALRNGYGMRDLVQSTPKPSSNDAADYPVLVLTFTDPGLDEPLVSVSYKPDSAPTAQALGAPPRAARPPSSTRS</sequence>
<feature type="region of interest" description="Disordered" evidence="1">
    <location>
        <begin position="199"/>
        <end position="230"/>
    </location>
</feature>
<reference evidence="2 3" key="1">
    <citation type="submission" date="2013-05" db="EMBL/GenBank/DDBJ databases">
        <title>Genome sequence of Streptomyces sparsogenes DSM 40356.</title>
        <authorList>
            <person name="Coyne S."/>
            <person name="Seebeck F.P."/>
        </authorList>
    </citation>
    <scope>NUCLEOTIDE SEQUENCE [LARGE SCALE GENOMIC DNA]</scope>
    <source>
        <strain evidence="2 3">DSM 40356</strain>
    </source>
</reference>